<keyword evidence="1" id="KW-0175">Coiled coil</keyword>
<dbReference type="AlphaFoldDB" id="A0A0P1B3D6"/>
<dbReference type="RefSeq" id="XP_024585206.1">
    <property type="nucleotide sequence ID" value="XM_024719959.1"/>
</dbReference>
<dbReference type="EMBL" id="CCYD01003042">
    <property type="protein sequence ID" value="CEG48837.1"/>
    <property type="molecule type" value="Genomic_DNA"/>
</dbReference>
<accession>A0A0P1B3D6</accession>
<protein>
    <submittedName>
        <fullName evidence="2">Uncharacterized protein</fullName>
    </submittedName>
</protein>
<evidence type="ECO:0000313" key="2">
    <source>
        <dbReference type="EMBL" id="CEG48837.1"/>
    </source>
</evidence>
<reference evidence="3" key="1">
    <citation type="submission" date="2014-09" db="EMBL/GenBank/DDBJ databases">
        <authorList>
            <person name="Sharma Rahul"/>
            <person name="Thines Marco"/>
        </authorList>
    </citation>
    <scope>NUCLEOTIDE SEQUENCE [LARGE SCALE GENOMIC DNA]</scope>
</reference>
<organism evidence="2 3">
    <name type="scientific">Plasmopara halstedii</name>
    <name type="common">Downy mildew of sunflower</name>
    <dbReference type="NCBI Taxonomy" id="4781"/>
    <lineage>
        <taxon>Eukaryota</taxon>
        <taxon>Sar</taxon>
        <taxon>Stramenopiles</taxon>
        <taxon>Oomycota</taxon>
        <taxon>Peronosporomycetes</taxon>
        <taxon>Peronosporales</taxon>
        <taxon>Peronosporaceae</taxon>
        <taxon>Plasmopara</taxon>
    </lineage>
</organism>
<feature type="coiled-coil region" evidence="1">
    <location>
        <begin position="35"/>
        <end position="62"/>
    </location>
</feature>
<name>A0A0P1B3D6_PLAHL</name>
<proteinExistence type="predicted"/>
<dbReference type="GeneID" id="36401692"/>
<evidence type="ECO:0000313" key="3">
    <source>
        <dbReference type="Proteomes" id="UP000054928"/>
    </source>
</evidence>
<dbReference type="Proteomes" id="UP000054928">
    <property type="component" value="Unassembled WGS sequence"/>
</dbReference>
<sequence>MHAKRLATHHISSAPQIIFRLAARHTLDHHDDITLQRLQSYLKKLRNSLQIYENSLRRTTTLTLSYCFQRRTLEVYLDVDVDMADGWTSAPFLLN</sequence>
<evidence type="ECO:0000256" key="1">
    <source>
        <dbReference type="SAM" id="Coils"/>
    </source>
</evidence>
<keyword evidence="3" id="KW-1185">Reference proteome</keyword>